<keyword evidence="3 4" id="KW-0456">Lyase</keyword>
<dbReference type="SUPFAM" id="SSF55826">
    <property type="entry name" value="YbaK/ProRS associated domain"/>
    <property type="match status" value="1"/>
</dbReference>
<dbReference type="PIRSF" id="PIRSF006181">
    <property type="entry name" value="EbsC_YbaK"/>
    <property type="match status" value="1"/>
</dbReference>
<dbReference type="PANTHER" id="PTHR30411">
    <property type="entry name" value="CYTOPLASMIC PROTEIN"/>
    <property type="match status" value="1"/>
</dbReference>
<dbReference type="InterPro" id="IPR036754">
    <property type="entry name" value="YbaK/aa-tRNA-synt-asso_dom_sf"/>
</dbReference>
<dbReference type="Pfam" id="PF04073">
    <property type="entry name" value="tRNA_edit"/>
    <property type="match status" value="1"/>
</dbReference>
<evidence type="ECO:0000256" key="2">
    <source>
        <dbReference type="ARBA" id="ARBA00022917"/>
    </source>
</evidence>
<dbReference type="EMBL" id="UHED01000001">
    <property type="protein sequence ID" value="SUM84051.1"/>
    <property type="molecule type" value="Genomic_DNA"/>
</dbReference>
<dbReference type="GO" id="GO:0006412">
    <property type="term" value="P:translation"/>
    <property type="evidence" value="ECO:0007669"/>
    <property type="project" value="UniProtKB-KW"/>
</dbReference>
<dbReference type="EC" id="4.2.-.-" evidence="4"/>
<evidence type="ECO:0000259" key="5">
    <source>
        <dbReference type="Pfam" id="PF04073"/>
    </source>
</evidence>
<keyword evidence="2 4" id="KW-0648">Protein biosynthesis</keyword>
<dbReference type="GO" id="GO:0002161">
    <property type="term" value="F:aminoacyl-tRNA deacylase activity"/>
    <property type="evidence" value="ECO:0007669"/>
    <property type="project" value="InterPro"/>
</dbReference>
<gene>
    <name evidence="6" type="primary">ybaK</name>
    <name evidence="6" type="ORF">NCTC7688_02292</name>
</gene>
<dbReference type="AlphaFoldDB" id="A0A380HQ64"/>
<proteinExistence type="inferred from homology"/>
<evidence type="ECO:0000256" key="4">
    <source>
        <dbReference type="PIRNR" id="PIRNR006181"/>
    </source>
</evidence>
<organism evidence="6 7">
    <name type="scientific">Staphylococcus saprophyticus</name>
    <dbReference type="NCBI Taxonomy" id="29385"/>
    <lineage>
        <taxon>Bacteria</taxon>
        <taxon>Bacillati</taxon>
        <taxon>Bacillota</taxon>
        <taxon>Bacilli</taxon>
        <taxon>Bacillales</taxon>
        <taxon>Staphylococcaceae</taxon>
        <taxon>Staphylococcus</taxon>
    </lineage>
</organism>
<sequence length="159" mass="17804">MKQKKTNAMRMLDRSKIPYEVNTYEVSEIHMDGESVAEKVGVDPGLVYKTLVLENTNHAHFVFVIPVRESLDMKAAAHAVGEKKLHLMPLDDLKKITGYIRGGCSPIGMKRAFPTIIDQQAMDIDTLYVSGGERGTQIKIDVRDLINVTKAKIVEVIHK</sequence>
<evidence type="ECO:0000256" key="1">
    <source>
        <dbReference type="ARBA" id="ARBA00009798"/>
    </source>
</evidence>
<name>A0A380HQ64_STASA</name>
<reference evidence="6 7" key="1">
    <citation type="submission" date="2018-06" db="EMBL/GenBank/DDBJ databases">
        <authorList>
            <consortium name="Pathogen Informatics"/>
            <person name="Doyle S."/>
        </authorList>
    </citation>
    <scope>NUCLEOTIDE SEQUENCE [LARGE SCALE GENOMIC DNA]</scope>
    <source>
        <strain evidence="6 7">NCTC7688</strain>
    </source>
</reference>
<evidence type="ECO:0000313" key="6">
    <source>
        <dbReference type="EMBL" id="SUM84051.1"/>
    </source>
</evidence>
<feature type="domain" description="YbaK/aminoacyl-tRNA synthetase-associated" evidence="5">
    <location>
        <begin position="34"/>
        <end position="146"/>
    </location>
</feature>
<evidence type="ECO:0000313" key="7">
    <source>
        <dbReference type="Proteomes" id="UP000254707"/>
    </source>
</evidence>
<protein>
    <recommendedName>
        <fullName evidence="4">Cys-tRNA(Pro)/Cys-tRNA(Cys) deacylase</fullName>
        <ecNumber evidence="4">4.2.-.-</ecNumber>
    </recommendedName>
</protein>
<dbReference type="GO" id="GO:0016829">
    <property type="term" value="F:lyase activity"/>
    <property type="evidence" value="ECO:0007669"/>
    <property type="project" value="UniProtKB-KW"/>
</dbReference>
<evidence type="ECO:0000256" key="3">
    <source>
        <dbReference type="ARBA" id="ARBA00023239"/>
    </source>
</evidence>
<dbReference type="Proteomes" id="UP000254707">
    <property type="component" value="Unassembled WGS sequence"/>
</dbReference>
<dbReference type="PANTHER" id="PTHR30411:SF0">
    <property type="entry name" value="CYS-TRNA(PRO)_CYS-TRNA(CYS) DEACYLASE YBAK"/>
    <property type="match status" value="1"/>
</dbReference>
<dbReference type="InterPro" id="IPR004369">
    <property type="entry name" value="Prolyl-tRNA_editing_YbaK/EbsC"/>
</dbReference>
<dbReference type="RefSeq" id="WP_002483962.1">
    <property type="nucleotide sequence ID" value="NZ_CAXOKG010000004.1"/>
</dbReference>
<dbReference type="Gene3D" id="3.90.960.10">
    <property type="entry name" value="YbaK/aminoacyl-tRNA synthetase-associated domain"/>
    <property type="match status" value="1"/>
</dbReference>
<dbReference type="InterPro" id="IPR007214">
    <property type="entry name" value="YbaK/aa-tRNA-synth-assoc-dom"/>
</dbReference>
<accession>A0A380HQ64</accession>
<comment type="similarity">
    <text evidence="1 4">Belongs to the prolyl-tRNA editing family. YbaK/EbsC subfamily.</text>
</comment>
<dbReference type="NCBIfam" id="TIGR00011">
    <property type="entry name" value="YbaK_EbsC"/>
    <property type="match status" value="1"/>
</dbReference>
<dbReference type="CDD" id="cd00002">
    <property type="entry name" value="YbaK_deacylase"/>
    <property type="match status" value="1"/>
</dbReference>